<dbReference type="Proteomes" id="UP001615550">
    <property type="component" value="Unassembled WGS sequence"/>
</dbReference>
<dbReference type="PANTHER" id="PTHR46401">
    <property type="entry name" value="GLYCOSYLTRANSFERASE WBBK-RELATED"/>
    <property type="match status" value="1"/>
</dbReference>
<keyword evidence="4" id="KW-1185">Reference proteome</keyword>
<dbReference type="EMBL" id="JBGORX010000007">
    <property type="protein sequence ID" value="MFJ1269611.1"/>
    <property type="molecule type" value="Genomic_DNA"/>
</dbReference>
<comment type="caution">
    <text evidence="3">The sequence shown here is derived from an EMBL/GenBank/DDBJ whole genome shotgun (WGS) entry which is preliminary data.</text>
</comment>
<dbReference type="InterPro" id="IPR001296">
    <property type="entry name" value="Glyco_trans_1"/>
</dbReference>
<dbReference type="Gene3D" id="3.40.50.2000">
    <property type="entry name" value="Glycogen Phosphorylase B"/>
    <property type="match status" value="2"/>
</dbReference>
<feature type="domain" description="Glycosyl transferase family 1" evidence="2">
    <location>
        <begin position="782"/>
        <end position="934"/>
    </location>
</feature>
<dbReference type="RefSeq" id="WP_400188425.1">
    <property type="nucleotide sequence ID" value="NZ_JBGORX010000007.1"/>
</dbReference>
<keyword evidence="1" id="KW-0808">Transferase</keyword>
<evidence type="ECO:0000259" key="2">
    <source>
        <dbReference type="Pfam" id="PF00534"/>
    </source>
</evidence>
<accession>A0ABW8DCC0</accession>
<proteinExistence type="predicted"/>
<organism evidence="3 4">
    <name type="scientific">Legionella lytica</name>
    <dbReference type="NCBI Taxonomy" id="96232"/>
    <lineage>
        <taxon>Bacteria</taxon>
        <taxon>Pseudomonadati</taxon>
        <taxon>Pseudomonadota</taxon>
        <taxon>Gammaproteobacteria</taxon>
        <taxon>Legionellales</taxon>
        <taxon>Legionellaceae</taxon>
        <taxon>Legionella</taxon>
    </lineage>
</organism>
<evidence type="ECO:0000313" key="3">
    <source>
        <dbReference type="EMBL" id="MFJ1269611.1"/>
    </source>
</evidence>
<name>A0ABW8DCC0_9GAMM</name>
<dbReference type="Pfam" id="PF00534">
    <property type="entry name" value="Glycos_transf_1"/>
    <property type="match status" value="2"/>
</dbReference>
<dbReference type="CDD" id="cd03809">
    <property type="entry name" value="GT4_MtfB-like"/>
    <property type="match status" value="2"/>
</dbReference>
<gene>
    <name evidence="3" type="ORF">ACD661_13675</name>
</gene>
<sequence>MKQNLPTVWMNVTTSVNWNRPPVGIVRVELNIAHELEKYYESTGIFKKCIWKDGYFKEYGALEVQETTKANTLVKRPSIESNSKVSQWIDYFFSSLIIPQNFSAQNSAAAPVYEPEIFSPGDILISMGLDWDMPYTPLFYELRKTKNVKIITCCYDLIPVLYPQYCVGDVASRFMQYFFDVAVGSDAIMCISKQSEHDLTLMLNQTGSVVPMTKIMTLGDTLNSSMEPISDAITALLESPFILFVSTIERRKNHEVLYRAYHLLCAQGKKEQLPTLIFVGMSGWGVNDLLKDIELDPLTRGKILILTHVNDAELRALYQNAQFFLYPSLYEGWGLPIAEALASGKMVLASEGGSIPEVGGDLVQYIDPWNAAAWADAMWEATTNVTLRTMVEQRVTEFYIQRSWQDTAEAVAEVIYELMQKKTCISLSAGYDMYTQVGMIVGGNIRSTGSAGYLMYGPYLSLPAGTYQIQVFINKHHSSLGRAVFDVTSDSGVKSWFSKSVEYNVSLMKADEPVVSFILHLNQSISNFELRCTLKTGDLELSSIHINDISEPLEFCLGGNRSTSSKQYSLQSSQALDIKSEPKNQFLIDVSELVVCDVKTGIQRVVRSILTEFFANPPQGFKVELVYAPSHKYGYRYARDFTAKLFNQQLELTEDEFITVGCGDIFLGLDLAPNAVVANETFYQQLRAAGVRTYFVVYDLLPILLPEVFPKSAKQSHIKWMEVVSAADGLLCISQAVADETIEWLDTYDFGRRNTTKIGWFHLGADIASSRPTQGIPENANKILDLLKKQPTFLMVGTVEPRKQHMQVLLAFEQLWDKGVKVNLVIVGKQGWSVDSLVHRLRNHSERERRLFWLESASDEYLEKIYAASSCLIAASLGEGFGLPLIEAAQYRVPIIARDIPVFREVAKDYAFYFTGDTPEALSECVFSWLHLSNPQQSEFIPWFFWQESVNQLGKIIFDEHWYHEQI</sequence>
<protein>
    <submittedName>
        <fullName evidence="3">Glycosyltransferase family 4 protein</fullName>
    </submittedName>
</protein>
<feature type="domain" description="Glycosyl transferase family 1" evidence="2">
    <location>
        <begin position="237"/>
        <end position="391"/>
    </location>
</feature>
<reference evidence="3 4" key="1">
    <citation type="submission" date="2024-08" db="EMBL/GenBank/DDBJ databases">
        <title>Draft Genome Sequence of Legionella lytica strain DSB2004, Isolated From a Fire Sprinkler System.</title>
        <authorList>
            <person name="Everhart A.D."/>
            <person name="Kidane D.T."/>
            <person name="Farone A.L."/>
            <person name="Farone M.B."/>
        </authorList>
    </citation>
    <scope>NUCLEOTIDE SEQUENCE [LARGE SCALE GENOMIC DNA]</scope>
    <source>
        <strain evidence="3 4">DSB2004</strain>
    </source>
</reference>
<dbReference type="SUPFAM" id="SSF53756">
    <property type="entry name" value="UDP-Glycosyltransferase/glycogen phosphorylase"/>
    <property type="match status" value="2"/>
</dbReference>
<dbReference type="PANTHER" id="PTHR46401:SF2">
    <property type="entry name" value="GLYCOSYLTRANSFERASE WBBK-RELATED"/>
    <property type="match status" value="1"/>
</dbReference>
<evidence type="ECO:0000256" key="1">
    <source>
        <dbReference type="ARBA" id="ARBA00022679"/>
    </source>
</evidence>
<evidence type="ECO:0000313" key="4">
    <source>
        <dbReference type="Proteomes" id="UP001615550"/>
    </source>
</evidence>